<dbReference type="FunFam" id="4.10.860.10:FF:000001">
    <property type="entry name" value="Eukaryotic translation initiation factor 3 subunit A"/>
    <property type="match status" value="1"/>
</dbReference>
<dbReference type="SMART" id="SM00088">
    <property type="entry name" value="PINT"/>
    <property type="match status" value="1"/>
</dbReference>
<dbReference type="GO" id="GO:0002188">
    <property type="term" value="P:translation reinitiation"/>
    <property type="evidence" value="ECO:0007669"/>
    <property type="project" value="TreeGrafter"/>
</dbReference>
<dbReference type="EMBL" id="CP151504">
    <property type="protein sequence ID" value="WZN61176.1"/>
    <property type="molecule type" value="Genomic_DNA"/>
</dbReference>
<dbReference type="GO" id="GO:0071541">
    <property type="term" value="C:eukaryotic translation initiation factor 3 complex, eIF3m"/>
    <property type="evidence" value="ECO:0007669"/>
    <property type="project" value="TreeGrafter"/>
</dbReference>
<dbReference type="Gene3D" id="1.25.40.860">
    <property type="match status" value="2"/>
</dbReference>
<keyword evidence="2 6" id="KW-0963">Cytoplasm</keyword>
<dbReference type="GO" id="GO:0071540">
    <property type="term" value="C:eukaryotic translation initiation factor 3 complex, eIF3e"/>
    <property type="evidence" value="ECO:0007669"/>
    <property type="project" value="TreeGrafter"/>
</dbReference>
<dbReference type="GO" id="GO:0033290">
    <property type="term" value="C:eukaryotic 48S preinitiation complex"/>
    <property type="evidence" value="ECO:0007669"/>
    <property type="project" value="UniProtKB-UniRule"/>
</dbReference>
<evidence type="ECO:0000256" key="2">
    <source>
        <dbReference type="ARBA" id="ARBA00022490"/>
    </source>
</evidence>
<accession>A0AAX4P567</accession>
<dbReference type="Proteomes" id="UP001472866">
    <property type="component" value="Chromosome 04"/>
</dbReference>
<gene>
    <name evidence="9" type="ORF">HKI87_04g27100</name>
</gene>
<sequence length="1001" mass="116806">MYRGGGGFAKPENALKRAEELIRVGQSKAALSALHDVLTSKRHRQWQKALESIMFKYVELCVELKTGRLLKDGLIQYRNSCQQDNVQSLEEVIKRLLKAAHAKADEAQKSSDEALADEEAAKKELGEVEDLDIGTTPENLMLSYVSADNTKDRKDRKDVMPWFKFLWESYRNTLDILRNNSRLEALYAMTAQRAYNFCLTYQRQTEFKRVCEIIRNHLANLNKYQDQRDKPDLQQPETLALYMETRFEQLRVAAKLGLWQEAFRTVEDIHSLTLLGKRQPKPQMMAIYFANLTQVFWISERYLYNAYAWYKLFNISRSYNKNLQEKDLELMATAVVLSTLAILPYDTKVAHGLYEVELEREKAARVANLLGFAAEAKRDSSGGALSRTALLAELKAKGVLQLAIPEARELFSLLEEDFHPLDLCQRVHKVLSALQAKQEECEMSAASPVEMVDFSQFVSQLQRVSTLKMVNQISQVYTSVRLDFISERVVFYDFGDVERLLVDAVRNAHLAVRIDHRNKVVVCGAHTLESDKIKNHISRLAERLNVACGMIGAGEAAEEATKRKRAAIEEMRAQVDQEHKRILARKVIIERRKEEYEQMLQEKEKEEESRRIQLEQLRAEEEKKRLQTESVRREEERIRREMEEQEAEETRALMEAAKIRGQKFEDGEKVDKVQLRQQAIQEQIKERQEQARKLGRLSKSMDHFERAKREEQISMLMELHEKRMKDDLEYQEKHKEESQAKHRQKWERDLEEKHRLVKLLDEKEQFQTQLYQRREAFYREQVEQMQREIEQRRKENKARVLLARKKAYVRQCREEEEMRIRQEMEEQRRQEEEVRRREEEEMMRRRDEQRQREADMGRRGGYGDDRYGPPRGGDRWGGPPRGPPRDDRYGRGGDDRYGPPGGRDDRYGPPRGGDRWGGPPRGPPRDDRYGRGGDDRHGPPGGGDDRYGPPRGGDRFGGPPRGPPRDDRFGPPRGDRGPPPPRDDRYGPPRGGRPDGGRSGW</sequence>
<comment type="function">
    <text evidence="6">RNA-binding component of the eukaryotic translation initiation factor 3 (eIF-3) complex, which is involved in protein synthesis of a specialized repertoire of mRNAs and, together with other initiation factors, stimulates binding of mRNA and methionyl-tRNAi to the 40S ribosome. The eIF-3 complex specifically targets and initiates translation of a subset of mRNAs involved in cell proliferation.</text>
</comment>
<evidence type="ECO:0000313" key="9">
    <source>
        <dbReference type="EMBL" id="WZN61176.1"/>
    </source>
</evidence>
<evidence type="ECO:0000256" key="1">
    <source>
        <dbReference type="ARBA" id="ARBA00004496"/>
    </source>
</evidence>
<keyword evidence="5 6" id="KW-0648">Protein biosynthesis</keyword>
<dbReference type="GO" id="GO:0003743">
    <property type="term" value="F:translation initiation factor activity"/>
    <property type="evidence" value="ECO:0007669"/>
    <property type="project" value="UniProtKB-UniRule"/>
</dbReference>
<evidence type="ECO:0000256" key="5">
    <source>
        <dbReference type="ARBA" id="ARBA00022917"/>
    </source>
</evidence>
<keyword evidence="6" id="KW-0175">Coiled coil</keyword>
<feature type="region of interest" description="Disordered" evidence="7">
    <location>
        <begin position="823"/>
        <end position="1001"/>
    </location>
</feature>
<dbReference type="AlphaFoldDB" id="A0AAX4P567"/>
<feature type="compositionally biased region" description="Basic and acidic residues" evidence="7">
    <location>
        <begin position="883"/>
        <end position="914"/>
    </location>
</feature>
<feature type="compositionally biased region" description="Basic and acidic residues" evidence="7">
    <location>
        <begin position="823"/>
        <end position="874"/>
    </location>
</feature>
<comment type="subcellular location">
    <subcellularLocation>
        <location evidence="1 6">Cytoplasm</location>
    </subcellularLocation>
</comment>
<keyword evidence="10" id="KW-1185">Reference proteome</keyword>
<keyword evidence="4 6" id="KW-0694">RNA-binding</keyword>
<dbReference type="PANTHER" id="PTHR14005:SF0">
    <property type="entry name" value="EUKARYOTIC TRANSLATION INITIATION FACTOR 3 SUBUNIT A"/>
    <property type="match status" value="1"/>
</dbReference>
<comment type="similarity">
    <text evidence="6">Belongs to the eIF-3 subunit A family.</text>
</comment>
<evidence type="ECO:0000256" key="6">
    <source>
        <dbReference type="HAMAP-Rule" id="MF_03000"/>
    </source>
</evidence>
<evidence type="ECO:0000259" key="8">
    <source>
        <dbReference type="PROSITE" id="PS50250"/>
    </source>
</evidence>
<feature type="compositionally biased region" description="Basic and acidic residues" evidence="7">
    <location>
        <begin position="963"/>
        <end position="1001"/>
    </location>
</feature>
<dbReference type="HAMAP" id="MF_03000">
    <property type="entry name" value="eIF3a"/>
    <property type="match status" value="1"/>
</dbReference>
<dbReference type="Gene3D" id="4.10.860.10">
    <property type="entry name" value="UVR domain"/>
    <property type="match status" value="1"/>
</dbReference>
<proteinExistence type="inferred from homology"/>
<evidence type="ECO:0000313" key="10">
    <source>
        <dbReference type="Proteomes" id="UP001472866"/>
    </source>
</evidence>
<dbReference type="InterPro" id="IPR027512">
    <property type="entry name" value="EIF3A"/>
</dbReference>
<feature type="compositionally biased region" description="Basic and acidic residues" evidence="7">
    <location>
        <begin position="923"/>
        <end position="954"/>
    </location>
</feature>
<protein>
    <recommendedName>
        <fullName evidence="6">Eukaryotic translation initiation factor 3 subunit A</fullName>
        <shortName evidence="6">eIF3a</shortName>
    </recommendedName>
    <alternativeName>
        <fullName evidence="6">Eukaryotic translation initiation factor 3 subunit 10</fullName>
    </alternativeName>
</protein>
<dbReference type="InterPro" id="IPR054711">
    <property type="entry name" value="eIF3a_PCI_TPR-like"/>
</dbReference>
<reference evidence="9 10" key="1">
    <citation type="submission" date="2024-03" db="EMBL/GenBank/DDBJ databases">
        <title>Complete genome sequence of the green alga Chloropicon roscoffensis RCC1871.</title>
        <authorList>
            <person name="Lemieux C."/>
            <person name="Pombert J.-F."/>
            <person name="Otis C."/>
            <person name="Turmel M."/>
        </authorList>
    </citation>
    <scope>NUCLEOTIDE SEQUENCE [LARGE SCALE GENOMIC DNA]</scope>
    <source>
        <strain evidence="9 10">RCC1871</strain>
    </source>
</reference>
<evidence type="ECO:0000256" key="4">
    <source>
        <dbReference type="ARBA" id="ARBA00022884"/>
    </source>
</evidence>
<dbReference type="GO" id="GO:0003729">
    <property type="term" value="F:mRNA binding"/>
    <property type="evidence" value="ECO:0007669"/>
    <property type="project" value="TreeGrafter"/>
</dbReference>
<feature type="coiled-coil region" evidence="6">
    <location>
        <begin position="557"/>
        <end position="690"/>
    </location>
</feature>
<evidence type="ECO:0000256" key="7">
    <source>
        <dbReference type="SAM" id="MobiDB-lite"/>
    </source>
</evidence>
<dbReference type="GO" id="GO:0043614">
    <property type="term" value="C:multi-eIF complex"/>
    <property type="evidence" value="ECO:0007669"/>
    <property type="project" value="TreeGrafter"/>
</dbReference>
<keyword evidence="3 6" id="KW-0396">Initiation factor</keyword>
<dbReference type="PROSITE" id="PS50250">
    <property type="entry name" value="PCI"/>
    <property type="match status" value="1"/>
</dbReference>
<dbReference type="Pfam" id="PF01399">
    <property type="entry name" value="PCI"/>
    <property type="match status" value="1"/>
</dbReference>
<feature type="coiled-coil region" evidence="6">
    <location>
        <begin position="79"/>
        <end position="124"/>
    </location>
</feature>
<feature type="domain" description="PCI" evidence="8">
    <location>
        <begin position="328"/>
        <end position="528"/>
    </location>
</feature>
<dbReference type="InterPro" id="IPR000717">
    <property type="entry name" value="PCI_dom"/>
</dbReference>
<dbReference type="Pfam" id="PF22591">
    <property type="entry name" value="eIF3a_PCI_TPR-like"/>
    <property type="match status" value="1"/>
</dbReference>
<organism evidence="9 10">
    <name type="scientific">Chloropicon roscoffensis</name>
    <dbReference type="NCBI Taxonomy" id="1461544"/>
    <lineage>
        <taxon>Eukaryota</taxon>
        <taxon>Viridiplantae</taxon>
        <taxon>Chlorophyta</taxon>
        <taxon>Chloropicophyceae</taxon>
        <taxon>Chloropicales</taxon>
        <taxon>Chloropicaceae</taxon>
        <taxon>Chloropicon</taxon>
    </lineage>
</organism>
<dbReference type="GO" id="GO:0001732">
    <property type="term" value="P:formation of cytoplasmic translation initiation complex"/>
    <property type="evidence" value="ECO:0007669"/>
    <property type="project" value="UniProtKB-UniRule"/>
</dbReference>
<dbReference type="GO" id="GO:0016282">
    <property type="term" value="C:eukaryotic 43S preinitiation complex"/>
    <property type="evidence" value="ECO:0007669"/>
    <property type="project" value="UniProtKB-UniRule"/>
</dbReference>
<dbReference type="PANTHER" id="PTHR14005">
    <property type="entry name" value="EUKARYOTIC TRANSLATION INITIATION FACTOR 3, THETA SUBUNIT"/>
    <property type="match status" value="1"/>
</dbReference>
<name>A0AAX4P567_9CHLO</name>
<comment type="subunit">
    <text evidence="6">Component of the eukaryotic translation initiation factor 3 (eIF-3) complex.</text>
</comment>
<evidence type="ECO:0000256" key="3">
    <source>
        <dbReference type="ARBA" id="ARBA00022540"/>
    </source>
</evidence>